<dbReference type="InterPro" id="IPR024523">
    <property type="entry name" value="DUF3793"/>
</dbReference>
<dbReference type="Pfam" id="PF12672">
    <property type="entry name" value="DUF3793"/>
    <property type="match status" value="1"/>
</dbReference>
<evidence type="ECO:0000313" key="2">
    <source>
        <dbReference type="Proteomes" id="UP000245720"/>
    </source>
</evidence>
<gene>
    <name evidence="1" type="ORF">IE37_00537</name>
</gene>
<proteinExistence type="predicted"/>
<dbReference type="EMBL" id="QGDI01000002">
    <property type="protein sequence ID" value="PWJ14553.1"/>
    <property type="molecule type" value="Genomic_DNA"/>
</dbReference>
<sequence length="194" mass="21904">MSECEKHEFENTLALHTAPTLLGVKCANLVSVSQSERTVRSYVESCAESAAAHGVRMKILCRCRERTLVYVYHEKLLSAWLSRADVGNFLSDHGYTADMSFEEKLSLLTARMSCGSFPHEIGAFLGYPIEDIRGFIENQGRNCLLCGCWKVYGNVEAARRTFNIYGRCRDILCDRLNKGLDMFQALKISKEELS</sequence>
<evidence type="ECO:0000313" key="1">
    <source>
        <dbReference type="EMBL" id="PWJ14553.1"/>
    </source>
</evidence>
<comment type="caution">
    <text evidence="1">The sequence shown here is derived from an EMBL/GenBank/DDBJ whole genome shotgun (WGS) entry which is preliminary data.</text>
</comment>
<dbReference type="OrthoDB" id="5393676at2"/>
<accession>A0A315Y2W7</accession>
<dbReference type="Proteomes" id="UP000245720">
    <property type="component" value="Unassembled WGS sequence"/>
</dbReference>
<dbReference type="AlphaFoldDB" id="A0A315Y2W7"/>
<protein>
    <submittedName>
        <fullName evidence="1">Uncharacterized protein DUF3793</fullName>
    </submittedName>
</protein>
<dbReference type="RefSeq" id="WP_109725430.1">
    <property type="nucleotide sequence ID" value="NZ_CACVSX010000007.1"/>
</dbReference>
<organism evidence="1 2">
    <name type="scientific">Ruminococcus flavefaciens</name>
    <dbReference type="NCBI Taxonomy" id="1265"/>
    <lineage>
        <taxon>Bacteria</taxon>
        <taxon>Bacillati</taxon>
        <taxon>Bacillota</taxon>
        <taxon>Clostridia</taxon>
        <taxon>Eubacteriales</taxon>
        <taxon>Oscillospiraceae</taxon>
        <taxon>Ruminococcus</taxon>
    </lineage>
</organism>
<name>A0A315Y2W7_RUMFL</name>
<reference evidence="1 2" key="1">
    <citation type="submission" date="2018-05" db="EMBL/GenBank/DDBJ databases">
        <title>The Hungate 1000. A catalogue of reference genomes from the rumen microbiome.</title>
        <authorList>
            <person name="Kelly W."/>
        </authorList>
    </citation>
    <scope>NUCLEOTIDE SEQUENCE [LARGE SCALE GENOMIC DNA]</scope>
    <source>
        <strain evidence="1 2">SAb67</strain>
    </source>
</reference>